<dbReference type="Proteomes" id="UP001305414">
    <property type="component" value="Unassembled WGS sequence"/>
</dbReference>
<proteinExistence type="predicted"/>
<feature type="compositionally biased region" description="Basic residues" evidence="1">
    <location>
        <begin position="188"/>
        <end position="205"/>
    </location>
</feature>
<evidence type="ECO:0000256" key="1">
    <source>
        <dbReference type="SAM" id="MobiDB-lite"/>
    </source>
</evidence>
<gene>
    <name evidence="2" type="ORF">RRF57_000932</name>
</gene>
<dbReference type="InterPro" id="IPR052104">
    <property type="entry name" value="Mito_Release_Factor_mL62"/>
</dbReference>
<dbReference type="AlphaFoldDB" id="A0AAN7UGL8"/>
<feature type="region of interest" description="Disordered" evidence="1">
    <location>
        <begin position="164"/>
        <end position="205"/>
    </location>
</feature>
<evidence type="ECO:0008006" key="4">
    <source>
        <dbReference type="Google" id="ProtNLM"/>
    </source>
</evidence>
<dbReference type="PANTHER" id="PTHR11075">
    <property type="entry name" value="PEPTIDE CHAIN RELEASE FACTOR"/>
    <property type="match status" value="1"/>
</dbReference>
<evidence type="ECO:0000313" key="3">
    <source>
        <dbReference type="Proteomes" id="UP001305414"/>
    </source>
</evidence>
<organism evidence="2 3">
    <name type="scientific">Xylaria bambusicola</name>
    <dbReference type="NCBI Taxonomy" id="326684"/>
    <lineage>
        <taxon>Eukaryota</taxon>
        <taxon>Fungi</taxon>
        <taxon>Dikarya</taxon>
        <taxon>Ascomycota</taxon>
        <taxon>Pezizomycotina</taxon>
        <taxon>Sordariomycetes</taxon>
        <taxon>Xylariomycetidae</taxon>
        <taxon>Xylariales</taxon>
        <taxon>Xylariaceae</taxon>
        <taxon>Xylaria</taxon>
    </lineage>
</organism>
<dbReference type="GO" id="GO:0016150">
    <property type="term" value="F:translation release factor activity, codon nonspecific"/>
    <property type="evidence" value="ECO:0007669"/>
    <property type="project" value="TreeGrafter"/>
</dbReference>
<dbReference type="GO" id="GO:0005762">
    <property type="term" value="C:mitochondrial large ribosomal subunit"/>
    <property type="evidence" value="ECO:0007669"/>
    <property type="project" value="TreeGrafter"/>
</dbReference>
<reference evidence="2 3" key="1">
    <citation type="submission" date="2023-10" db="EMBL/GenBank/DDBJ databases">
        <title>Draft genome sequence of Xylaria bambusicola isolate GMP-LS, the root and basal stem rot pathogen of sugarcane in Indonesia.</title>
        <authorList>
            <person name="Selvaraj P."/>
            <person name="Muralishankar V."/>
            <person name="Muruganantham S."/>
            <person name="Sp S."/>
            <person name="Haryani S."/>
            <person name="Lau K.J.X."/>
            <person name="Naqvi N.I."/>
        </authorList>
    </citation>
    <scope>NUCLEOTIDE SEQUENCE [LARGE SCALE GENOMIC DNA]</scope>
    <source>
        <strain evidence="2">GMP-LS</strain>
    </source>
</reference>
<name>A0AAN7UGL8_9PEZI</name>
<accession>A0AAN7UGL8</accession>
<dbReference type="GO" id="GO:0070126">
    <property type="term" value="P:mitochondrial translational termination"/>
    <property type="evidence" value="ECO:0007669"/>
    <property type="project" value="TreeGrafter"/>
</dbReference>
<sequence>MPPYFLVPAARLPSLLPSVPSSLGPSLAHVRRVKYQAYDAWLDQDEIDEAHKWFASFTQDSLPKAHNTYSRMQGHMAAVLESSVMMMLTRTRTETKATSVWPLSELCKGLPKLMRSPMRSSRYYIKRSDSIMIHSQTHRSKTANTDENCKKLYNEMCKIYREQIPAPTSETKRKKHEAAEKAFNQNRLKVKKQLSLKKASRKGGE</sequence>
<comment type="caution">
    <text evidence="2">The sequence shown here is derived from an EMBL/GenBank/DDBJ whole genome shotgun (WGS) entry which is preliminary data.</text>
</comment>
<dbReference type="PANTHER" id="PTHR11075:SF54">
    <property type="entry name" value="LARGE RIBOSOMAL SUBUNIT PROTEIN ML62"/>
    <property type="match status" value="1"/>
</dbReference>
<evidence type="ECO:0000313" key="2">
    <source>
        <dbReference type="EMBL" id="KAK5625216.1"/>
    </source>
</evidence>
<dbReference type="EMBL" id="JAWHQM010000002">
    <property type="protein sequence ID" value="KAK5625216.1"/>
    <property type="molecule type" value="Genomic_DNA"/>
</dbReference>
<dbReference type="GO" id="GO:0004045">
    <property type="term" value="F:peptidyl-tRNA hydrolase activity"/>
    <property type="evidence" value="ECO:0007669"/>
    <property type="project" value="TreeGrafter"/>
</dbReference>
<dbReference type="Gene3D" id="3.30.160.20">
    <property type="match status" value="1"/>
</dbReference>
<protein>
    <recommendedName>
        <fullName evidence="4">Prokaryotic-type class I peptide chain release factors domain-containing protein</fullName>
    </recommendedName>
</protein>
<keyword evidence="3" id="KW-1185">Reference proteome</keyword>